<keyword evidence="2" id="KW-1185">Reference proteome</keyword>
<sequence length="375" mass="42564">MSGLAAPQGNELAEFQEALQHVYGPFGEAVASEDAAQKWTPAPLEEGHRGRYLWTDAFGVLNFLTLHMLTSEPHYLTFAHRLIETVHSVLGRTRDGTSFLPGASESAPLSGGLRIGKREEHGPDGDGQYHHYLTLWMFALNRYSVAAADPHYNSLGIQLARAIHPAFVTGRGTDRPRIYWKVSMDLSRPLVPSQGNLDPFDGYVIFKLLDEHKMSGEEGLEKEIEDYRKIVQENWRRYHSEDPLDLGMSLWTAHWRLEEEWARHMKEAAVDSLRQLEQNGEFDVDPGHRIAFREFGSVMGIKCYDDLIAQDYWHYWIAKLLAGWRKVGLVPTPKRGSAALRSVNVQLKAITEVMFCAALIPGAFRKGWVEAHMKR</sequence>
<name>A0A5J5F1L5_9PEZI</name>
<dbReference type="EMBL" id="VXIS01000058">
    <property type="protein sequence ID" value="KAA8909396.1"/>
    <property type="molecule type" value="Genomic_DNA"/>
</dbReference>
<dbReference type="AlphaFoldDB" id="A0A5J5F1L5"/>
<comment type="caution">
    <text evidence="1">The sequence shown here is derived from an EMBL/GenBank/DDBJ whole genome shotgun (WGS) entry which is preliminary data.</text>
</comment>
<dbReference type="Proteomes" id="UP000326924">
    <property type="component" value="Unassembled WGS sequence"/>
</dbReference>
<proteinExistence type="predicted"/>
<gene>
    <name evidence="1" type="ORF">FN846DRAFT_898317</name>
</gene>
<dbReference type="OrthoDB" id="302966at2759"/>
<evidence type="ECO:0000313" key="1">
    <source>
        <dbReference type="EMBL" id="KAA8909396.1"/>
    </source>
</evidence>
<protein>
    <submittedName>
        <fullName evidence="1">Uncharacterized protein</fullName>
    </submittedName>
</protein>
<evidence type="ECO:0000313" key="2">
    <source>
        <dbReference type="Proteomes" id="UP000326924"/>
    </source>
</evidence>
<organism evidence="1 2">
    <name type="scientific">Sphaerosporella brunnea</name>
    <dbReference type="NCBI Taxonomy" id="1250544"/>
    <lineage>
        <taxon>Eukaryota</taxon>
        <taxon>Fungi</taxon>
        <taxon>Dikarya</taxon>
        <taxon>Ascomycota</taxon>
        <taxon>Pezizomycotina</taxon>
        <taxon>Pezizomycetes</taxon>
        <taxon>Pezizales</taxon>
        <taxon>Pyronemataceae</taxon>
        <taxon>Sphaerosporella</taxon>
    </lineage>
</organism>
<dbReference type="InParanoid" id="A0A5J5F1L5"/>
<reference evidence="1 2" key="1">
    <citation type="submission" date="2019-09" db="EMBL/GenBank/DDBJ databases">
        <title>Draft genome of the ectomycorrhizal ascomycete Sphaerosporella brunnea.</title>
        <authorList>
            <consortium name="DOE Joint Genome Institute"/>
            <person name="Benucci G.M."/>
            <person name="Marozzi G."/>
            <person name="Antonielli L."/>
            <person name="Sanchez S."/>
            <person name="Marco P."/>
            <person name="Wang X."/>
            <person name="Falini L.B."/>
            <person name="Barry K."/>
            <person name="Haridas S."/>
            <person name="Lipzen A."/>
            <person name="Labutti K."/>
            <person name="Grigoriev I.V."/>
            <person name="Murat C."/>
            <person name="Martin F."/>
            <person name="Albertini E."/>
            <person name="Donnini D."/>
            <person name="Bonito G."/>
        </authorList>
    </citation>
    <scope>NUCLEOTIDE SEQUENCE [LARGE SCALE GENOMIC DNA]</scope>
    <source>
        <strain evidence="1 2">Sb_GMNB300</strain>
    </source>
</reference>
<accession>A0A5J5F1L5</accession>